<dbReference type="EMBL" id="JAOPJF010000011">
    <property type="protein sequence ID" value="KAK1147584.1"/>
    <property type="molecule type" value="Genomic_DNA"/>
</dbReference>
<evidence type="ECO:0000313" key="2">
    <source>
        <dbReference type="Proteomes" id="UP001177260"/>
    </source>
</evidence>
<gene>
    <name evidence="1" type="ORF">N8T08_000926</name>
</gene>
<protein>
    <submittedName>
        <fullName evidence="1">Uncharacterized protein</fullName>
    </submittedName>
</protein>
<sequence>MPVQNLNIPMRKSSAHGAEGGMHFANASQEDLRREKASKAQKILGTADRSFHQDHQKWEEKKKGHRPSFMKSSEAKSKKGGSFVPFPASVSENTLPPPHLRVRASSPLLGQEYRSQDEPPPSLPKTSKKVHHSGSASALYSYFTSRDSSADQNTDSGNPTKEFSFPGIGNSDLQHKNGSGAGLKQPAGFMKESKRKMRPPRIDLSLLFPKPRATAAPLLSPQRMVNSPSAISMASEYSAPNPKKPDNHASGKNLTKTPPPSRRSGRRPSGLESISDAGESTTSHEVPTSNWTDPSLERAVGTNEIDLALEKYSGLQQPSRPAPRTRSDRTRSQNLSRDQLHSNDAQPSSGSLQKVPSNASTGGWSKEAYLSPKTCAHPRPSRVTRRNDMPEKFPIPENQTMSKKSSKNTLKNSDLNNLSVLCLSSSEDEDEDEDEEELTGIQLTRHKDARDSVTTYGDSDAEICTASAAHTTRGTLRRVERPISTSSRGSRPLQRQSSVRRNPSMSSAGRSSVGTRKSQSRRSSGIPTISEPEFYHSDPIFSQKRNPSLSRKEIDRRSRIMTVTRQEETLLEAMRQRQGKITPSLFHEARFNGQEPDRNSMLSVAPSRDSFYGSGMSFLRLSPSFPPNQARPDQTASNFDKDSHGAPSDTDQRTIYSGVSPRASLVYSESLPSPSTSAASPMTPTLPIHRFSPLPSQKPPPRGPPPPVPQSQRRHSRRRTDSSEAIVLDEPDNSKEKTEFPLWAVGWNNEGASLTAVH</sequence>
<reference evidence="1 2" key="1">
    <citation type="journal article" date="2023" name="ACS Omega">
        <title>Identification of the Neoaspergillic Acid Biosynthesis Gene Cluster by Establishing an In Vitro CRISPR-Ribonucleoprotein Genetic System in Aspergillus melleus.</title>
        <authorList>
            <person name="Yuan B."/>
            <person name="Grau M.F."/>
            <person name="Murata R.M."/>
            <person name="Torok T."/>
            <person name="Venkateswaran K."/>
            <person name="Stajich J.E."/>
            <person name="Wang C.C.C."/>
        </authorList>
    </citation>
    <scope>NUCLEOTIDE SEQUENCE [LARGE SCALE GENOMIC DNA]</scope>
    <source>
        <strain evidence="1 2">IMV 1140</strain>
    </source>
</reference>
<evidence type="ECO:0000313" key="1">
    <source>
        <dbReference type="EMBL" id="KAK1147584.1"/>
    </source>
</evidence>
<name>A0ACC3BB79_9EURO</name>
<comment type="caution">
    <text evidence="1">The sequence shown here is derived from an EMBL/GenBank/DDBJ whole genome shotgun (WGS) entry which is preliminary data.</text>
</comment>
<organism evidence="1 2">
    <name type="scientific">Aspergillus melleus</name>
    <dbReference type="NCBI Taxonomy" id="138277"/>
    <lineage>
        <taxon>Eukaryota</taxon>
        <taxon>Fungi</taxon>
        <taxon>Dikarya</taxon>
        <taxon>Ascomycota</taxon>
        <taxon>Pezizomycotina</taxon>
        <taxon>Eurotiomycetes</taxon>
        <taxon>Eurotiomycetidae</taxon>
        <taxon>Eurotiales</taxon>
        <taxon>Aspergillaceae</taxon>
        <taxon>Aspergillus</taxon>
        <taxon>Aspergillus subgen. Circumdati</taxon>
    </lineage>
</organism>
<accession>A0ACC3BB79</accession>
<keyword evidence="2" id="KW-1185">Reference proteome</keyword>
<dbReference type="Proteomes" id="UP001177260">
    <property type="component" value="Unassembled WGS sequence"/>
</dbReference>
<proteinExistence type="predicted"/>